<feature type="transmembrane region" description="Helical" evidence="2">
    <location>
        <begin position="145"/>
        <end position="164"/>
    </location>
</feature>
<dbReference type="AlphaFoldDB" id="A0A3D8GWH3"/>
<dbReference type="PANTHER" id="PTHR23526">
    <property type="entry name" value="INTEGRAL MEMBRANE TRANSPORT PROTEIN-RELATED"/>
    <property type="match status" value="1"/>
</dbReference>
<keyword evidence="2" id="KW-1133">Transmembrane helix</keyword>
<comment type="subcellular location">
    <subcellularLocation>
        <location evidence="1">Cell membrane</location>
        <topology evidence="1">Multi-pass membrane protein</topology>
    </subcellularLocation>
</comment>
<organism evidence="3 4">
    <name type="scientific">Neobacillus piezotolerans</name>
    <dbReference type="NCBI Taxonomy" id="2259171"/>
    <lineage>
        <taxon>Bacteria</taxon>
        <taxon>Bacillati</taxon>
        <taxon>Bacillota</taxon>
        <taxon>Bacilli</taxon>
        <taxon>Bacillales</taxon>
        <taxon>Bacillaceae</taxon>
        <taxon>Neobacillus</taxon>
    </lineage>
</organism>
<feature type="transmembrane region" description="Helical" evidence="2">
    <location>
        <begin position="347"/>
        <end position="369"/>
    </location>
</feature>
<evidence type="ECO:0000256" key="2">
    <source>
        <dbReference type="SAM" id="Phobius"/>
    </source>
</evidence>
<sequence>MNHTKDEKFSLYHGLASTISTTAVNGYIPLFAISVLGATDGQMGLITSLPSIVAMLALIPGAIWLNRSKSKKNFAVYTTFATRLMFMLILFVPFLDSAYAPWVLVFLIAALNFPGALSGLSWQTLIGGLVPEERRGSFFSTRNQWTTVAAMIVTFLTGIFLQQFSKSDAFPYQILFVAGFLFALLEVFYLYKHNDVKEAGIEKERQGAKRKFSWDVFRYKPFLAFVICAVLFNIGAQMAWSLFSIYHIREANATALWFSFFSVTNQVAQILSVKWWAKAADKHGNTLVLFIAAAGMATAPILTMLSTNLFYLTALNFWIGLFVSGTNLLLFNQLLKATPETNRSTYLANYQFILSIVGFIAPQFGVYLLSHFGMFSAMAIISVVRLLAGCSFLLVALKFERKQPAEAV</sequence>
<accession>A0A3D8GWH3</accession>
<proteinExistence type="predicted"/>
<reference evidence="3 4" key="1">
    <citation type="submission" date="2018-07" db="EMBL/GenBank/DDBJ databases">
        <title>Bacillus sp. YLB-04 draft genome sequence.</title>
        <authorList>
            <person name="Yu L."/>
            <person name="Tang X."/>
        </authorList>
    </citation>
    <scope>NUCLEOTIDE SEQUENCE [LARGE SCALE GENOMIC DNA]</scope>
    <source>
        <strain evidence="3 4">YLB-04</strain>
    </source>
</reference>
<dbReference type="GO" id="GO:0022857">
    <property type="term" value="F:transmembrane transporter activity"/>
    <property type="evidence" value="ECO:0007669"/>
    <property type="project" value="InterPro"/>
</dbReference>
<dbReference type="GO" id="GO:0005886">
    <property type="term" value="C:plasma membrane"/>
    <property type="evidence" value="ECO:0007669"/>
    <property type="project" value="UniProtKB-SubCell"/>
</dbReference>
<evidence type="ECO:0000256" key="1">
    <source>
        <dbReference type="ARBA" id="ARBA00004651"/>
    </source>
</evidence>
<dbReference type="Proteomes" id="UP000257144">
    <property type="component" value="Unassembled WGS sequence"/>
</dbReference>
<feature type="transmembrane region" description="Helical" evidence="2">
    <location>
        <begin position="222"/>
        <end position="243"/>
    </location>
</feature>
<dbReference type="Pfam" id="PF07690">
    <property type="entry name" value="MFS_1"/>
    <property type="match status" value="1"/>
</dbReference>
<dbReference type="OrthoDB" id="1704268at2"/>
<feature type="transmembrane region" description="Helical" evidence="2">
    <location>
        <begin position="74"/>
        <end position="95"/>
    </location>
</feature>
<dbReference type="Gene3D" id="1.20.1250.20">
    <property type="entry name" value="MFS general substrate transporter like domains"/>
    <property type="match status" value="1"/>
</dbReference>
<feature type="transmembrane region" description="Helical" evidence="2">
    <location>
        <begin position="12"/>
        <end position="37"/>
    </location>
</feature>
<dbReference type="InterPro" id="IPR052528">
    <property type="entry name" value="Sugar_transport-like"/>
</dbReference>
<keyword evidence="4" id="KW-1185">Reference proteome</keyword>
<dbReference type="RefSeq" id="WP_115450713.1">
    <property type="nucleotide sequence ID" value="NZ_QNQT01000001.1"/>
</dbReference>
<name>A0A3D8GWH3_9BACI</name>
<dbReference type="SUPFAM" id="SSF103473">
    <property type="entry name" value="MFS general substrate transporter"/>
    <property type="match status" value="1"/>
</dbReference>
<evidence type="ECO:0000313" key="4">
    <source>
        <dbReference type="Proteomes" id="UP000257144"/>
    </source>
</evidence>
<keyword evidence="2" id="KW-0812">Transmembrane</keyword>
<evidence type="ECO:0000313" key="3">
    <source>
        <dbReference type="EMBL" id="RDU38798.1"/>
    </source>
</evidence>
<feature type="transmembrane region" description="Helical" evidence="2">
    <location>
        <begin position="255"/>
        <end position="276"/>
    </location>
</feature>
<feature type="transmembrane region" description="Helical" evidence="2">
    <location>
        <begin position="375"/>
        <end position="397"/>
    </location>
</feature>
<feature type="transmembrane region" description="Helical" evidence="2">
    <location>
        <begin position="288"/>
        <end position="311"/>
    </location>
</feature>
<dbReference type="InterPro" id="IPR036259">
    <property type="entry name" value="MFS_trans_sf"/>
</dbReference>
<protein>
    <submittedName>
        <fullName evidence="3">MFS transporter</fullName>
    </submittedName>
</protein>
<dbReference type="PANTHER" id="PTHR23526:SF2">
    <property type="entry name" value="MAJOR FACILITATOR SUPERFAMILY (MFS) PROFILE DOMAIN-CONTAINING PROTEIN"/>
    <property type="match status" value="1"/>
</dbReference>
<keyword evidence="2" id="KW-0472">Membrane</keyword>
<dbReference type="InterPro" id="IPR011701">
    <property type="entry name" value="MFS"/>
</dbReference>
<gene>
    <name evidence="3" type="ORF">DRW41_04360</name>
</gene>
<feature type="transmembrane region" description="Helical" evidence="2">
    <location>
        <begin position="170"/>
        <end position="191"/>
    </location>
</feature>
<feature type="transmembrane region" description="Helical" evidence="2">
    <location>
        <begin position="43"/>
        <end position="65"/>
    </location>
</feature>
<dbReference type="EMBL" id="QNQT01000001">
    <property type="protein sequence ID" value="RDU38798.1"/>
    <property type="molecule type" value="Genomic_DNA"/>
</dbReference>
<feature type="transmembrane region" description="Helical" evidence="2">
    <location>
        <begin position="317"/>
        <end position="335"/>
    </location>
</feature>
<feature type="transmembrane region" description="Helical" evidence="2">
    <location>
        <begin position="101"/>
        <end position="125"/>
    </location>
</feature>
<comment type="caution">
    <text evidence="3">The sequence shown here is derived from an EMBL/GenBank/DDBJ whole genome shotgun (WGS) entry which is preliminary data.</text>
</comment>